<evidence type="ECO:0000259" key="3">
    <source>
        <dbReference type="PROSITE" id="PS50001"/>
    </source>
</evidence>
<dbReference type="AlphaFoldDB" id="A0AAD9JYR3"/>
<evidence type="ECO:0000313" key="5">
    <source>
        <dbReference type="Proteomes" id="UP001209878"/>
    </source>
</evidence>
<sequence>MLLLTLLAVSLEVRTERRRRSSLRQIETLREQRRSQLYLSFRDARSRIAQLAEEDSHHLQEEWELQEQRARTKEAEMRAIARRARQEHSVCSRNLRTESQLINTSLDFTVDPTTTATPTVPASPSHPRPQTVWPAKPANRAAVITWFQESERPRGVGINPVTQQPLPWFHGIIVRRQAEELLVNRPLGSFLVRVSERVRGYAISYRASDRCKHYLIDTLDGHYQFFGANQVVHNSLADLVCFHKKVHITKLGQELLLYPCGQNTDPPDYADLFAEQVESSQL</sequence>
<dbReference type="Proteomes" id="UP001209878">
    <property type="component" value="Unassembled WGS sequence"/>
</dbReference>
<dbReference type="Pfam" id="PF00017">
    <property type="entry name" value="SH2"/>
    <property type="match status" value="1"/>
</dbReference>
<reference evidence="4" key="1">
    <citation type="journal article" date="2023" name="Mol. Biol. Evol.">
        <title>Third-Generation Sequencing Reveals the Adaptive Role of the Epigenome in Three Deep-Sea Polychaetes.</title>
        <authorList>
            <person name="Perez M."/>
            <person name="Aroh O."/>
            <person name="Sun Y."/>
            <person name="Lan Y."/>
            <person name="Juniper S.K."/>
            <person name="Young C.R."/>
            <person name="Angers B."/>
            <person name="Qian P.Y."/>
        </authorList>
    </citation>
    <scope>NUCLEOTIDE SEQUENCE</scope>
    <source>
        <strain evidence="4">R07B-5</strain>
    </source>
</reference>
<name>A0AAD9JYR3_RIDPI</name>
<accession>A0AAD9JYR3</accession>
<dbReference type="PANTHER" id="PTHR14388">
    <property type="entry name" value="T CELL-SPECIFIC ADAPTER PROTEIN TSAD"/>
    <property type="match status" value="1"/>
</dbReference>
<keyword evidence="1" id="KW-0727">SH2 domain</keyword>
<evidence type="ECO:0000313" key="4">
    <source>
        <dbReference type="EMBL" id="KAK2161913.1"/>
    </source>
</evidence>
<evidence type="ECO:0000256" key="1">
    <source>
        <dbReference type="PROSITE-ProRule" id="PRU00191"/>
    </source>
</evidence>
<feature type="chain" id="PRO_5042181152" description="SH2 domain-containing protein" evidence="2">
    <location>
        <begin position="16"/>
        <end position="282"/>
    </location>
</feature>
<dbReference type="PROSITE" id="PS50001">
    <property type="entry name" value="SH2"/>
    <property type="match status" value="1"/>
</dbReference>
<keyword evidence="2" id="KW-0732">Signal</keyword>
<dbReference type="EMBL" id="JAODUO010001552">
    <property type="protein sequence ID" value="KAK2161913.1"/>
    <property type="molecule type" value="Genomic_DNA"/>
</dbReference>
<keyword evidence="5" id="KW-1185">Reference proteome</keyword>
<dbReference type="GO" id="GO:0005737">
    <property type="term" value="C:cytoplasm"/>
    <property type="evidence" value="ECO:0007669"/>
    <property type="project" value="TreeGrafter"/>
</dbReference>
<dbReference type="PANTHER" id="PTHR14388:SF17">
    <property type="entry name" value="SH2 DOMAIN-CONTAINING PROTEIN"/>
    <property type="match status" value="1"/>
</dbReference>
<feature type="signal peptide" evidence="2">
    <location>
        <begin position="1"/>
        <end position="15"/>
    </location>
</feature>
<dbReference type="InterPro" id="IPR036860">
    <property type="entry name" value="SH2_dom_sf"/>
</dbReference>
<comment type="caution">
    <text evidence="4">The sequence shown here is derived from an EMBL/GenBank/DDBJ whole genome shotgun (WGS) entry which is preliminary data.</text>
</comment>
<gene>
    <name evidence="4" type="ORF">NP493_1551g00007</name>
</gene>
<dbReference type="InterPro" id="IPR000980">
    <property type="entry name" value="SH2"/>
</dbReference>
<proteinExistence type="predicted"/>
<dbReference type="PRINTS" id="PR00401">
    <property type="entry name" value="SH2DOMAIN"/>
</dbReference>
<dbReference type="Gene3D" id="3.30.505.10">
    <property type="entry name" value="SH2 domain"/>
    <property type="match status" value="1"/>
</dbReference>
<protein>
    <recommendedName>
        <fullName evidence="3">SH2 domain-containing protein</fullName>
    </recommendedName>
</protein>
<feature type="domain" description="SH2" evidence="3">
    <location>
        <begin position="168"/>
        <end position="260"/>
    </location>
</feature>
<organism evidence="4 5">
    <name type="scientific">Ridgeia piscesae</name>
    <name type="common">Tubeworm</name>
    <dbReference type="NCBI Taxonomy" id="27915"/>
    <lineage>
        <taxon>Eukaryota</taxon>
        <taxon>Metazoa</taxon>
        <taxon>Spiralia</taxon>
        <taxon>Lophotrochozoa</taxon>
        <taxon>Annelida</taxon>
        <taxon>Polychaeta</taxon>
        <taxon>Sedentaria</taxon>
        <taxon>Canalipalpata</taxon>
        <taxon>Sabellida</taxon>
        <taxon>Siboglinidae</taxon>
        <taxon>Ridgeia</taxon>
    </lineage>
</organism>
<evidence type="ECO:0000256" key="2">
    <source>
        <dbReference type="SAM" id="SignalP"/>
    </source>
</evidence>
<dbReference type="SMART" id="SM00252">
    <property type="entry name" value="SH2"/>
    <property type="match status" value="1"/>
</dbReference>
<dbReference type="SUPFAM" id="SSF55550">
    <property type="entry name" value="SH2 domain"/>
    <property type="match status" value="1"/>
</dbReference>